<comment type="caution">
    <text evidence="1">The sequence shown here is derived from an EMBL/GenBank/DDBJ whole genome shotgun (WGS) entry which is preliminary data.</text>
</comment>
<organism evidence="1 2">
    <name type="scientific">Hungatella hathewayi WAL-18680</name>
    <dbReference type="NCBI Taxonomy" id="742737"/>
    <lineage>
        <taxon>Bacteria</taxon>
        <taxon>Bacillati</taxon>
        <taxon>Bacillota</taxon>
        <taxon>Clostridia</taxon>
        <taxon>Lachnospirales</taxon>
        <taxon>Lachnospiraceae</taxon>
        <taxon>Hungatella</taxon>
    </lineage>
</organism>
<dbReference type="SUPFAM" id="SSF88659">
    <property type="entry name" value="Sigma3 and sigma4 domains of RNA polymerase sigma factors"/>
    <property type="match status" value="1"/>
</dbReference>
<proteinExistence type="predicted"/>
<dbReference type="OrthoDB" id="10019747at2"/>
<reference evidence="1 2" key="1">
    <citation type="submission" date="2011-08" db="EMBL/GenBank/DDBJ databases">
        <title>The Genome Sequence of Clostridium hathewayi WAL-18680.</title>
        <authorList>
            <consortium name="The Broad Institute Genome Sequencing Platform"/>
            <person name="Earl A."/>
            <person name="Ward D."/>
            <person name="Feldgarden M."/>
            <person name="Gevers D."/>
            <person name="Finegold S.M."/>
            <person name="Summanen P.H."/>
            <person name="Molitoris D.R."/>
            <person name="Song M."/>
            <person name="Daigneault M."/>
            <person name="Allen-Vercoe E."/>
            <person name="Young S.K."/>
            <person name="Zeng Q."/>
            <person name="Gargeya S."/>
            <person name="Fitzgerald M."/>
            <person name="Haas B."/>
            <person name="Abouelleil A."/>
            <person name="Alvarado L."/>
            <person name="Arachchi H.M."/>
            <person name="Berlin A."/>
            <person name="Brown A."/>
            <person name="Chapman S.B."/>
            <person name="Chen Z."/>
            <person name="Dunbar C."/>
            <person name="Freedman E."/>
            <person name="Gearin G."/>
            <person name="Gellesch M."/>
            <person name="Goldberg J."/>
            <person name="Griggs A."/>
            <person name="Gujja S."/>
            <person name="Heiman D."/>
            <person name="Howarth C."/>
            <person name="Larson L."/>
            <person name="Lui A."/>
            <person name="MacDonald P.J.P."/>
            <person name="Montmayeur A."/>
            <person name="Murphy C."/>
            <person name="Neiman D."/>
            <person name="Pearson M."/>
            <person name="Priest M."/>
            <person name="Roberts A."/>
            <person name="Saif S."/>
            <person name="Shea T."/>
            <person name="Shenoy N."/>
            <person name="Sisk P."/>
            <person name="Stolte C."/>
            <person name="Sykes S."/>
            <person name="Wortman J."/>
            <person name="Nusbaum C."/>
            <person name="Birren B."/>
        </authorList>
    </citation>
    <scope>NUCLEOTIDE SEQUENCE [LARGE SCALE GENOMIC DNA]</scope>
    <source>
        <strain evidence="1 2">WAL-18680</strain>
    </source>
</reference>
<accession>G5IGT8</accession>
<dbReference type="RefSeq" id="WP_006780695.1">
    <property type="nucleotide sequence ID" value="NZ_CP040506.1"/>
</dbReference>
<dbReference type="PATRIC" id="fig|742737.3.peg.2723"/>
<evidence type="ECO:0000313" key="1">
    <source>
        <dbReference type="EMBL" id="EHI59268.1"/>
    </source>
</evidence>
<sequence>MINFGYIGHDIVLDRNLKENISRSIGELLSKDKEFNFYFLEEDQFSTCIYEAVRQIKNERSDLKINIVLVEAEVEDTKATFEFDKTVTAPNVKKNAHFIVNIRRAQRWIIDQADYLLTYLYTDICLEDKRLLNFINKRVNGGKLILLDLTEPETLSIIRAQRSKLPASQRNVYEKMLSGIPGKEIAKEKGISSARVCQIYRISCSKLRIYTHCAVRKKYDLLAIKKETSSPLES</sequence>
<keyword evidence="2" id="KW-1185">Reference proteome</keyword>
<protein>
    <submittedName>
        <fullName evidence="1">Uncharacterized protein</fullName>
    </submittedName>
</protein>
<dbReference type="EMBL" id="ADLN01000066">
    <property type="protein sequence ID" value="EHI59268.1"/>
    <property type="molecule type" value="Genomic_DNA"/>
</dbReference>
<gene>
    <name evidence="1" type="ORF">HMPREF9473_02716</name>
</gene>
<dbReference type="InterPro" id="IPR013324">
    <property type="entry name" value="RNA_pol_sigma_r3/r4-like"/>
</dbReference>
<evidence type="ECO:0000313" key="2">
    <source>
        <dbReference type="Proteomes" id="UP000005384"/>
    </source>
</evidence>
<name>G5IGT8_9FIRM</name>
<dbReference type="HOGENOM" id="CLU_1183756_0_0_9"/>
<dbReference type="AlphaFoldDB" id="G5IGT8"/>
<dbReference type="Proteomes" id="UP000005384">
    <property type="component" value="Unassembled WGS sequence"/>
</dbReference>